<feature type="compositionally biased region" description="Polar residues" evidence="2">
    <location>
        <begin position="26"/>
        <end position="52"/>
    </location>
</feature>
<evidence type="ECO:0000256" key="2">
    <source>
        <dbReference type="SAM" id="MobiDB-lite"/>
    </source>
</evidence>
<dbReference type="GO" id="GO:0008017">
    <property type="term" value="F:microtubule binding"/>
    <property type="evidence" value="ECO:0000318"/>
    <property type="project" value="GO_Central"/>
</dbReference>
<accession>A0A1W3JUA9</accession>
<feature type="coiled-coil region" evidence="1">
    <location>
        <begin position="289"/>
        <end position="323"/>
    </location>
</feature>
<evidence type="ECO:0000256" key="1">
    <source>
        <dbReference type="SAM" id="Coils"/>
    </source>
</evidence>
<sequence length="454" mass="49734">MDKKSMYRPVKSSASKHEVKGLAQGKPSQRTSNLKITNSLSEAHGDVNSNEIQPGDAKKSTKVKVICHAPGVVHSNIVKKAGKPHTVAVDVPPTIYITSEDVENSISVQQAGQSVDGCQSQGATATLQGDGVNTQNTDPKKVIHRKKRGKVIQSRYMQSASLRKNVKSLKSDSAAPMADEKSSNSVTKHGSLPTAVQTPPKQKIKREKELNAKSSTPTAGFKSFFESDVSTIQTAQTTQTNEKVIKPRQPKPATSNEEITQLDLDLRFGEYLRAVYLHETLKTSADNRQKKAMNDLRKLTAVNISLEEELTELQMELATLERDSKLNEMIETQCSVLGPVVNQLTATTERYNCLAENIDSTRHGLQLSGAMLPDEKSLCEVLEKTNEAAAETIALLRTHVEPCSEAASSFNELANLILKEQIIANETMLKLKEATAKSNRELNLKYQLSTLDAS</sequence>
<feature type="region of interest" description="Disordered" evidence="2">
    <location>
        <begin position="163"/>
        <end position="219"/>
    </location>
</feature>
<feature type="region of interest" description="Disordered" evidence="2">
    <location>
        <begin position="232"/>
        <end position="256"/>
    </location>
</feature>
<dbReference type="HOGENOM" id="CLU_602613_0_0_1"/>
<feature type="region of interest" description="Disordered" evidence="2">
    <location>
        <begin position="126"/>
        <end position="149"/>
    </location>
</feature>
<dbReference type="GeneTree" id="ENSGT00660000097198"/>
<dbReference type="GeneID" id="100186201"/>
<gene>
    <name evidence="3" type="primary">LOC100186201</name>
</gene>
<dbReference type="Ensembl" id="ENSCINT00000033233.1">
    <property type="protein sequence ID" value="ENSCINP00000033483.1"/>
    <property type="gene ID" value="ENSCING00000018014.1"/>
</dbReference>
<feature type="compositionally biased region" description="Polar residues" evidence="2">
    <location>
        <begin position="183"/>
        <end position="200"/>
    </location>
</feature>
<protein>
    <submittedName>
        <fullName evidence="3">HAUS augmin-like complex subunit 8</fullName>
    </submittedName>
</protein>
<evidence type="ECO:0000313" key="3">
    <source>
        <dbReference type="Ensembl" id="ENSCINP00000033483.1"/>
    </source>
</evidence>
<feature type="region of interest" description="Disordered" evidence="2">
    <location>
        <begin position="1"/>
        <end position="56"/>
    </location>
</feature>
<reference evidence="3" key="3">
    <citation type="submission" date="2025-09" db="UniProtKB">
        <authorList>
            <consortium name="Ensembl"/>
        </authorList>
    </citation>
    <scope>IDENTIFICATION</scope>
</reference>
<organism evidence="3 4">
    <name type="scientific">Ciona intestinalis</name>
    <name type="common">Transparent sea squirt</name>
    <name type="synonym">Ascidia intestinalis</name>
    <dbReference type="NCBI Taxonomy" id="7719"/>
    <lineage>
        <taxon>Eukaryota</taxon>
        <taxon>Metazoa</taxon>
        <taxon>Chordata</taxon>
        <taxon>Tunicata</taxon>
        <taxon>Ascidiacea</taxon>
        <taxon>Phlebobranchia</taxon>
        <taxon>Cionidae</taxon>
        <taxon>Ciona</taxon>
    </lineage>
</organism>
<dbReference type="GO" id="GO:0007098">
    <property type="term" value="P:centrosome cycle"/>
    <property type="evidence" value="ECO:0000318"/>
    <property type="project" value="GO_Central"/>
</dbReference>
<reference evidence="3" key="2">
    <citation type="submission" date="2025-08" db="UniProtKB">
        <authorList>
            <consortium name="Ensembl"/>
        </authorList>
    </citation>
    <scope>IDENTIFICATION</scope>
</reference>
<dbReference type="GO" id="GO:0005737">
    <property type="term" value="C:cytoplasm"/>
    <property type="evidence" value="ECO:0000318"/>
    <property type="project" value="GO_Central"/>
</dbReference>
<keyword evidence="4" id="KW-1185">Reference proteome</keyword>
<feature type="compositionally biased region" description="Polar residues" evidence="2">
    <location>
        <begin position="126"/>
        <end position="137"/>
    </location>
</feature>
<dbReference type="InParanoid" id="H2XUZ9"/>
<name>H2XUZ9_CIOIN</name>
<dbReference type="STRING" id="7719.ENSCINP00000033483"/>
<dbReference type="RefSeq" id="XP_009861396.1">
    <property type="nucleotide sequence ID" value="XM_009863094.3"/>
</dbReference>
<dbReference type="OMA" id="IQSRYMQ"/>
<dbReference type="GO" id="GO:0005880">
    <property type="term" value="C:nuclear microtubule"/>
    <property type="evidence" value="ECO:0000318"/>
    <property type="project" value="GO_Central"/>
</dbReference>
<dbReference type="Proteomes" id="UP000008144">
    <property type="component" value="Unassembled WGS sequence"/>
</dbReference>
<feature type="compositionally biased region" description="Polar residues" evidence="2">
    <location>
        <begin position="232"/>
        <end position="242"/>
    </location>
</feature>
<keyword evidence="1" id="KW-0175">Coiled coil</keyword>
<accession>H2XUZ9</accession>
<proteinExistence type="predicted"/>
<dbReference type="AlphaFoldDB" id="H2XUZ9"/>
<dbReference type="GO" id="GO:0051225">
    <property type="term" value="P:spindle assembly"/>
    <property type="evidence" value="ECO:0000318"/>
    <property type="project" value="GO_Central"/>
</dbReference>
<dbReference type="GO" id="GO:0005813">
    <property type="term" value="C:centrosome"/>
    <property type="evidence" value="ECO:0000318"/>
    <property type="project" value="GO_Central"/>
</dbReference>
<reference evidence="4" key="1">
    <citation type="journal article" date="2002" name="Science">
        <title>The draft genome of Ciona intestinalis: insights into chordate and vertebrate origins.</title>
        <authorList>
            <person name="Dehal P."/>
            <person name="Satou Y."/>
            <person name="Campbell R.K."/>
            <person name="Chapman J."/>
            <person name="Degnan B."/>
            <person name="De Tomaso A."/>
            <person name="Davidson B."/>
            <person name="Di Gregorio A."/>
            <person name="Gelpke M."/>
            <person name="Goodstein D.M."/>
            <person name="Harafuji N."/>
            <person name="Hastings K.E."/>
            <person name="Ho I."/>
            <person name="Hotta K."/>
            <person name="Huang W."/>
            <person name="Kawashima T."/>
            <person name="Lemaire P."/>
            <person name="Martinez D."/>
            <person name="Meinertzhagen I.A."/>
            <person name="Necula S."/>
            <person name="Nonaka M."/>
            <person name="Putnam N."/>
            <person name="Rash S."/>
            <person name="Saiga H."/>
            <person name="Satake M."/>
            <person name="Terry A."/>
            <person name="Yamada L."/>
            <person name="Wang H.G."/>
            <person name="Awazu S."/>
            <person name="Azumi K."/>
            <person name="Boore J."/>
            <person name="Branno M."/>
            <person name="Chin-Bow S."/>
            <person name="DeSantis R."/>
            <person name="Doyle S."/>
            <person name="Francino P."/>
            <person name="Keys D.N."/>
            <person name="Haga S."/>
            <person name="Hayashi H."/>
            <person name="Hino K."/>
            <person name="Imai K.S."/>
            <person name="Inaba K."/>
            <person name="Kano S."/>
            <person name="Kobayashi K."/>
            <person name="Kobayashi M."/>
            <person name="Lee B.I."/>
            <person name="Makabe K.W."/>
            <person name="Manohar C."/>
            <person name="Matassi G."/>
            <person name="Medina M."/>
            <person name="Mochizuki Y."/>
            <person name="Mount S."/>
            <person name="Morishita T."/>
            <person name="Miura S."/>
            <person name="Nakayama A."/>
            <person name="Nishizaka S."/>
            <person name="Nomoto H."/>
            <person name="Ohta F."/>
            <person name="Oishi K."/>
            <person name="Rigoutsos I."/>
            <person name="Sano M."/>
            <person name="Sasaki A."/>
            <person name="Sasakura Y."/>
            <person name="Shoguchi E."/>
            <person name="Shin-i T."/>
            <person name="Spagnuolo A."/>
            <person name="Stainier D."/>
            <person name="Suzuki M.M."/>
            <person name="Tassy O."/>
            <person name="Takatori N."/>
            <person name="Tokuoka M."/>
            <person name="Yagi K."/>
            <person name="Yoshizaki F."/>
            <person name="Wada S."/>
            <person name="Zhang C."/>
            <person name="Hyatt P.D."/>
            <person name="Larimer F."/>
            <person name="Detter C."/>
            <person name="Doggett N."/>
            <person name="Glavina T."/>
            <person name="Hawkins T."/>
            <person name="Richardson P."/>
            <person name="Lucas S."/>
            <person name="Kohara Y."/>
            <person name="Levine M."/>
            <person name="Satoh N."/>
            <person name="Rokhsar D.S."/>
        </authorList>
    </citation>
    <scope>NUCLEOTIDE SEQUENCE [LARGE SCALE GENOMIC DNA]</scope>
</reference>
<evidence type="ECO:0000313" key="4">
    <source>
        <dbReference type="Proteomes" id="UP000008144"/>
    </source>
</evidence>
<dbReference type="OrthoDB" id="10050218at2759"/>